<dbReference type="EMBL" id="LT960614">
    <property type="protein sequence ID" value="SON53899.1"/>
    <property type="molecule type" value="Genomic_DNA"/>
</dbReference>
<sequence>MSAVVGKPLHRIEDAALLAGKGRFVDDIQLADVLHCAFVRSPFAHATIEGIDTEFARSMPGVVAVLLAADLAPLLTSPRMPLTASTTKTQDSSTPFVLQDKEVAYVGEPVALVIAHSRAEAEDAAAMVGVEYDVLPAVTDARRAADDGGDIVRSELSSNILKKFSVGYGDVDGAFASAPRIFSDDIWQHRGCGQSIETRGVVVEPRFGGEELCVWSSTQMPHDLFFVITGMLGMDETAVRVITPDVGGGFGPKYCIYPEEIAVPAAARLLGRNLKWIEDRREYFTAAIQERDQYWSMDIAVDDDGRILGLRGHMVHDQGAYAPKAVNLPYNSATAVTGPYIVPAYAMDVVVAHTNKVPVSSVRGAGYPQAAFAMERLLDLVARQLGLDRAEVRRRNLIPPEQMPYTKKLAARSGAAIVYDSGDYLASQAEVLAAAGWDDFPARQKAALAEGRYIGIGLANAVKGTGRGPFEGGKVKVSQDGRVTVYTGAAAMGQGLATALAQICAEQLTVGLEDVTVVAGDTAITPLGLGGFASRQLVTAGSSVHLAASSVAAKAVKAASRLMDVDEATLELRGGRVWVRDSNRSMGLDELARALRGAPGFAFPADLEPGLETTLQWKTESLTYANASHVAEVEVDIELGSVTINRYVALNDSGRMINPMIVDGQIVGGIVHGIGNALFEFMGYDDTAQPLTTTFQEYLLVTATELPHFETIYRQTPSTLNPIGAKGVGEAGTIPAAAAIISAVEDALAPFGVRISQTPVSPETIFNLIQVARAAASQ</sequence>
<dbReference type="Gene3D" id="3.90.1170.50">
    <property type="entry name" value="Aldehyde oxidase/xanthine dehydrogenase, a/b hammerhead"/>
    <property type="match status" value="1"/>
</dbReference>
<dbReference type="InterPro" id="IPR016208">
    <property type="entry name" value="Ald_Oxase/xanthine_DH-like"/>
</dbReference>
<evidence type="ECO:0000313" key="5">
    <source>
        <dbReference type="Proteomes" id="UP000223606"/>
    </source>
</evidence>
<dbReference type="PANTHER" id="PTHR11908:SF132">
    <property type="entry name" value="ALDEHYDE OXIDASE 1-RELATED"/>
    <property type="match status" value="1"/>
</dbReference>
<dbReference type="RefSeq" id="WP_099553811.1">
    <property type="nucleotide sequence ID" value="NZ_LT960614.1"/>
</dbReference>
<evidence type="ECO:0000256" key="2">
    <source>
        <dbReference type="ARBA" id="ARBA00023002"/>
    </source>
</evidence>
<keyword evidence="1" id="KW-0500">Molybdenum</keyword>
<evidence type="ECO:0000313" key="4">
    <source>
        <dbReference type="EMBL" id="SON53899.1"/>
    </source>
</evidence>
<evidence type="ECO:0000259" key="3">
    <source>
        <dbReference type="SMART" id="SM01008"/>
    </source>
</evidence>
<dbReference type="OrthoDB" id="9758509at2"/>
<reference evidence="5" key="1">
    <citation type="submission" date="2017-09" db="EMBL/GenBank/DDBJ databases">
        <title>Genome sequence of Nannocystis excedens DSM 71.</title>
        <authorList>
            <person name="Blom J."/>
        </authorList>
    </citation>
    <scope>NUCLEOTIDE SEQUENCE [LARGE SCALE GENOMIC DNA]</scope>
    <source>
        <strain evidence="5">type strain: E19</strain>
    </source>
</reference>
<proteinExistence type="predicted"/>
<feature type="domain" description="Aldehyde oxidase/xanthine dehydrogenase a/b hammerhead" evidence="3">
    <location>
        <begin position="19"/>
        <end position="136"/>
    </location>
</feature>
<keyword evidence="5" id="KW-1185">Reference proteome</keyword>
<name>A0A2C9D136_9HYPH</name>
<dbReference type="Pfam" id="PF01315">
    <property type="entry name" value="Ald_Xan_dh_C"/>
    <property type="match status" value="1"/>
</dbReference>
<dbReference type="EC" id="1.17.5.2" evidence="4"/>
<dbReference type="Gene3D" id="3.30.365.10">
    <property type="entry name" value="Aldehyde oxidase/xanthine dehydrogenase, molybdopterin binding domain"/>
    <property type="match status" value="4"/>
</dbReference>
<dbReference type="SUPFAM" id="SSF56003">
    <property type="entry name" value="Molybdenum cofactor-binding domain"/>
    <property type="match status" value="1"/>
</dbReference>
<dbReference type="GO" id="GO:0005506">
    <property type="term" value="F:iron ion binding"/>
    <property type="evidence" value="ECO:0007669"/>
    <property type="project" value="InterPro"/>
</dbReference>
<dbReference type="InterPro" id="IPR037165">
    <property type="entry name" value="AldOxase/xan_DH_Mopterin-bd_sf"/>
</dbReference>
<accession>A0A2C9D136</accession>
<dbReference type="InterPro" id="IPR046867">
    <property type="entry name" value="AldOxase/xan_DH_MoCoBD2"/>
</dbReference>
<dbReference type="Proteomes" id="UP000223606">
    <property type="component" value="Chromosome 1"/>
</dbReference>
<organism evidence="4 5">
    <name type="scientific">Hartmannibacter diazotrophicus</name>
    <dbReference type="NCBI Taxonomy" id="1482074"/>
    <lineage>
        <taxon>Bacteria</taxon>
        <taxon>Pseudomonadati</taxon>
        <taxon>Pseudomonadota</taxon>
        <taxon>Alphaproteobacteria</taxon>
        <taxon>Hyphomicrobiales</taxon>
        <taxon>Pleomorphomonadaceae</taxon>
        <taxon>Hartmannibacter</taxon>
    </lineage>
</organism>
<dbReference type="AlphaFoldDB" id="A0A2C9D136"/>
<protein>
    <submittedName>
        <fullName evidence="4">Caffeine dehydrogenase subunit alpha</fullName>
        <ecNumber evidence="4">1.17.5.2</ecNumber>
    </submittedName>
</protein>
<keyword evidence="2 4" id="KW-0560">Oxidoreductase</keyword>
<dbReference type="SUPFAM" id="SSF54665">
    <property type="entry name" value="CO dehydrogenase molybdoprotein N-domain-like"/>
    <property type="match status" value="1"/>
</dbReference>
<dbReference type="KEGG" id="hdi:HDIA_0358"/>
<dbReference type="PANTHER" id="PTHR11908">
    <property type="entry name" value="XANTHINE DEHYDROGENASE"/>
    <property type="match status" value="1"/>
</dbReference>
<dbReference type="Pfam" id="PF02738">
    <property type="entry name" value="MoCoBD_1"/>
    <property type="match status" value="1"/>
</dbReference>
<dbReference type="GO" id="GO:0034875">
    <property type="term" value="F:caffeine oxidase activity"/>
    <property type="evidence" value="ECO:0007669"/>
    <property type="project" value="UniProtKB-EC"/>
</dbReference>
<dbReference type="Pfam" id="PF20256">
    <property type="entry name" value="MoCoBD_2"/>
    <property type="match status" value="1"/>
</dbReference>
<dbReference type="InterPro" id="IPR008274">
    <property type="entry name" value="AldOxase/xan_DH_MoCoBD1"/>
</dbReference>
<dbReference type="SMART" id="SM01008">
    <property type="entry name" value="Ald_Xan_dh_C"/>
    <property type="match status" value="1"/>
</dbReference>
<dbReference type="InterPro" id="IPR036856">
    <property type="entry name" value="Ald_Oxase/Xan_DH_a/b_sf"/>
</dbReference>
<evidence type="ECO:0000256" key="1">
    <source>
        <dbReference type="ARBA" id="ARBA00022505"/>
    </source>
</evidence>
<gene>
    <name evidence="4" type="primary">cdhA_1</name>
    <name evidence="4" type="ORF">HDIA_0358</name>
</gene>
<dbReference type="InterPro" id="IPR000674">
    <property type="entry name" value="Ald_Oxase/Xan_DH_a/b"/>
</dbReference>